<dbReference type="InterPro" id="IPR013355">
    <property type="entry name" value="Pilus_4_PilQ"/>
</dbReference>
<dbReference type="InterPro" id="IPR005644">
    <property type="entry name" value="NolW-like"/>
</dbReference>
<feature type="domain" description="Secretin/TonB short N-terminal" evidence="11">
    <location>
        <begin position="320"/>
        <end position="368"/>
    </location>
</feature>
<evidence type="ECO:0000256" key="3">
    <source>
        <dbReference type="ARBA" id="ARBA00022729"/>
    </source>
</evidence>
<evidence type="ECO:0000256" key="2">
    <source>
        <dbReference type="ARBA" id="ARBA00022448"/>
    </source>
</evidence>
<evidence type="ECO:0000256" key="8">
    <source>
        <dbReference type="RuleBase" id="RU004004"/>
    </source>
</evidence>
<evidence type="ECO:0000259" key="11">
    <source>
        <dbReference type="SMART" id="SM00965"/>
    </source>
</evidence>
<dbReference type="Gene3D" id="2.60.40.3500">
    <property type="match status" value="1"/>
</dbReference>
<accession>A0ABT5U5X4</accession>
<evidence type="ECO:0000256" key="7">
    <source>
        <dbReference type="RuleBase" id="RU004003"/>
    </source>
</evidence>
<dbReference type="NCBIfam" id="TIGR02515">
    <property type="entry name" value="IV_pilus_PilQ"/>
    <property type="match status" value="1"/>
</dbReference>
<name>A0ABT5U5X4_9GAMM</name>
<organism evidence="12 13">
    <name type="scientific">Spartinivicinus poritis</name>
    <dbReference type="NCBI Taxonomy" id="2994640"/>
    <lineage>
        <taxon>Bacteria</taxon>
        <taxon>Pseudomonadati</taxon>
        <taxon>Pseudomonadota</taxon>
        <taxon>Gammaproteobacteria</taxon>
        <taxon>Oceanospirillales</taxon>
        <taxon>Zooshikellaceae</taxon>
        <taxon>Spartinivicinus</taxon>
    </lineage>
</organism>
<gene>
    <name evidence="12" type="primary">pilQ</name>
    <name evidence="12" type="ORF">ORQ98_07300</name>
</gene>
<evidence type="ECO:0000256" key="10">
    <source>
        <dbReference type="SAM" id="SignalP"/>
    </source>
</evidence>
<evidence type="ECO:0000256" key="6">
    <source>
        <dbReference type="ARBA" id="ARBA00023237"/>
    </source>
</evidence>
<feature type="chain" id="PRO_5045761247" evidence="10">
    <location>
        <begin position="28"/>
        <end position="711"/>
    </location>
</feature>
<protein>
    <submittedName>
        <fullName evidence="12">Type IV pilus secretin PilQ</fullName>
    </submittedName>
</protein>
<evidence type="ECO:0000313" key="12">
    <source>
        <dbReference type="EMBL" id="MDE1461771.1"/>
    </source>
</evidence>
<keyword evidence="2 8" id="KW-0813">Transport</keyword>
<dbReference type="InterPro" id="IPR004846">
    <property type="entry name" value="T2SS/T3SS_dom"/>
</dbReference>
<dbReference type="Pfam" id="PF00263">
    <property type="entry name" value="Secretin"/>
    <property type="match status" value="1"/>
</dbReference>
<keyword evidence="3 10" id="KW-0732">Signal</keyword>
<keyword evidence="4" id="KW-0653">Protein transport</keyword>
<dbReference type="InterPro" id="IPR051808">
    <property type="entry name" value="Type_IV_pilus_biogenesis"/>
</dbReference>
<feature type="region of interest" description="Disordered" evidence="9">
    <location>
        <begin position="139"/>
        <end position="172"/>
    </location>
</feature>
<dbReference type="Gene3D" id="2.60.40.3470">
    <property type="match status" value="1"/>
</dbReference>
<dbReference type="Gene3D" id="3.30.1370.130">
    <property type="match status" value="1"/>
</dbReference>
<comment type="caution">
    <text evidence="12">The sequence shown here is derived from an EMBL/GenBank/DDBJ whole genome shotgun (WGS) entry which is preliminary data.</text>
</comment>
<dbReference type="InterPro" id="IPR001775">
    <property type="entry name" value="GspD/PilQ"/>
</dbReference>
<dbReference type="Pfam" id="PF11741">
    <property type="entry name" value="AMIN"/>
    <property type="match status" value="1"/>
</dbReference>
<evidence type="ECO:0000256" key="1">
    <source>
        <dbReference type="ARBA" id="ARBA00004370"/>
    </source>
</evidence>
<dbReference type="RefSeq" id="WP_274688127.1">
    <property type="nucleotide sequence ID" value="NZ_JAPMOU010000006.1"/>
</dbReference>
<comment type="similarity">
    <text evidence="7">Belongs to the bacterial secretin family.</text>
</comment>
<sequence length="711" mass="77483">MSTKLIKSVGISLLAAVFSVDSLQALAATIKDLEVASLPGEKVELKLEFDGGVPKPRGYTIEKPARISIDLPGTNSALPNKYNEIGFGSAKSLTILEAKDRTRLIVNLAKPSKYATRIEGNHLYILIGSDVAGTVTTAANQQPSESAGSRSKATTRSLAQATTTRSKPKQDYSRKAITNIDFERGEGGEGNVVITLSNPNVPLDMSEEAGRIRLEFAGAELPTELRNRLDVVDFATPVHFIDATKERSGAVIVVEPEGFYDYLAYQTDNTLTISVKPLKEQEVERRKRDRFVYTGEKLSLNFQNIDVRSVLQLIADFTDLNLVASDTVTGDITLRLQNVPWDQALDLVLKAKGLDKRKVGNVLMVAPADEIAAREKQELENDKQIEELAPTFTDLIQINYADAAEVAGVLQGGAEGDVGLLSDRGTVQVVERTNSLLVQDTRKKLDEIIELIKKIDIPVQQVLIEARIVEATDTATEALGVQWGGHSGLTKKWSVQGNDKTENGLQLKSGEDEDLLFTDLIPTGQFTPSSNILLGFTSKNTLLAAQLYALESEGQSETLSQPKVFTTNKKEALIKTGQEIAYQEASSSGATSTSFKEAVLSLKVTPHITPDNQIFLDVIVNKDSVAQDIGGTVPGINTKEVQTQVLVPNGVTVVIGGVFEQQTNENESKVPFLGDVPIIGRLFRKDEKRDNKEELLIFITPKIVDNVLTSR</sequence>
<keyword evidence="13" id="KW-1185">Reference proteome</keyword>
<keyword evidence="5" id="KW-0472">Membrane</keyword>
<proteinExistence type="inferred from homology"/>
<comment type="subcellular location">
    <subcellularLocation>
        <location evidence="8">Cell outer membrane</location>
    </subcellularLocation>
    <subcellularLocation>
        <location evidence="1">Membrane</location>
    </subcellularLocation>
</comment>
<dbReference type="Proteomes" id="UP001528823">
    <property type="component" value="Unassembled WGS sequence"/>
</dbReference>
<feature type="signal peptide" evidence="10">
    <location>
        <begin position="1"/>
        <end position="27"/>
    </location>
</feature>
<dbReference type="PRINTS" id="PR00811">
    <property type="entry name" value="BCTERIALGSPD"/>
</dbReference>
<dbReference type="EMBL" id="JAPMOU010000006">
    <property type="protein sequence ID" value="MDE1461771.1"/>
    <property type="molecule type" value="Genomic_DNA"/>
</dbReference>
<dbReference type="Gene3D" id="3.30.1370.120">
    <property type="match status" value="1"/>
</dbReference>
<dbReference type="Pfam" id="PF03958">
    <property type="entry name" value="Secretin_N"/>
    <property type="match status" value="1"/>
</dbReference>
<dbReference type="InterPro" id="IPR021731">
    <property type="entry name" value="AMIN_dom"/>
</dbReference>
<dbReference type="Pfam" id="PF07660">
    <property type="entry name" value="STN"/>
    <property type="match status" value="1"/>
</dbReference>
<reference evidence="12 13" key="1">
    <citation type="submission" date="2022-11" db="EMBL/GenBank/DDBJ databases">
        <title>Spartinivicinus poritis sp. nov., isolated from scleractinian coral Porites lutea.</title>
        <authorList>
            <person name="Zhang G."/>
            <person name="Cai L."/>
            <person name="Wei Q."/>
        </authorList>
    </citation>
    <scope>NUCLEOTIDE SEQUENCE [LARGE SCALE GENOMIC DNA]</scope>
    <source>
        <strain evidence="12 13">A2-2</strain>
    </source>
</reference>
<dbReference type="SMART" id="SM00965">
    <property type="entry name" value="STN"/>
    <property type="match status" value="1"/>
</dbReference>
<evidence type="ECO:0000256" key="4">
    <source>
        <dbReference type="ARBA" id="ARBA00022927"/>
    </source>
</evidence>
<dbReference type="InterPro" id="IPR038591">
    <property type="entry name" value="NolW-like_sf"/>
</dbReference>
<keyword evidence="6" id="KW-0998">Cell outer membrane</keyword>
<evidence type="ECO:0000256" key="5">
    <source>
        <dbReference type="ARBA" id="ARBA00023136"/>
    </source>
</evidence>
<dbReference type="PANTHER" id="PTHR30604:SF1">
    <property type="entry name" value="DNA UTILIZATION PROTEIN HOFQ"/>
    <property type="match status" value="1"/>
</dbReference>
<dbReference type="PANTHER" id="PTHR30604">
    <property type="entry name" value="PROTEIN TRANSPORT PROTEIN HOFQ"/>
    <property type="match status" value="1"/>
</dbReference>
<evidence type="ECO:0000256" key="9">
    <source>
        <dbReference type="SAM" id="MobiDB-lite"/>
    </source>
</evidence>
<dbReference type="InterPro" id="IPR011662">
    <property type="entry name" value="Secretin/TonB_short_N"/>
</dbReference>
<feature type="compositionally biased region" description="Polar residues" evidence="9">
    <location>
        <begin position="139"/>
        <end position="165"/>
    </location>
</feature>
<evidence type="ECO:0000313" key="13">
    <source>
        <dbReference type="Proteomes" id="UP001528823"/>
    </source>
</evidence>